<evidence type="ECO:0000313" key="2">
    <source>
        <dbReference type="EMBL" id="GGP03104.1"/>
    </source>
</evidence>
<dbReference type="Proteomes" id="UP000620064">
    <property type="component" value="Unassembled WGS sequence"/>
</dbReference>
<gene>
    <name evidence="2" type="ORF">GCM10010992_10170</name>
</gene>
<name>A0ABQ2NIU8_9FLAO</name>
<keyword evidence="3" id="KW-1185">Reference proteome</keyword>
<dbReference type="Gene3D" id="3.90.550.10">
    <property type="entry name" value="Spore Coat Polysaccharide Biosynthesis Protein SpsA, Chain A"/>
    <property type="match status" value="1"/>
</dbReference>
<dbReference type="SUPFAM" id="SSF53448">
    <property type="entry name" value="Nucleotide-diphospho-sugar transferases"/>
    <property type="match status" value="1"/>
</dbReference>
<dbReference type="RefSeq" id="WP_188617003.1">
    <property type="nucleotide sequence ID" value="NZ_BMLV01000002.1"/>
</dbReference>
<feature type="domain" description="Glycosyltransferase 2-like" evidence="1">
    <location>
        <begin position="7"/>
        <end position="138"/>
    </location>
</feature>
<reference evidence="3" key="1">
    <citation type="journal article" date="2019" name="Int. J. Syst. Evol. Microbiol.">
        <title>The Global Catalogue of Microorganisms (GCM) 10K type strain sequencing project: providing services to taxonomists for standard genome sequencing and annotation.</title>
        <authorList>
            <consortium name="The Broad Institute Genomics Platform"/>
            <consortium name="The Broad Institute Genome Sequencing Center for Infectious Disease"/>
            <person name="Wu L."/>
            <person name="Ma J."/>
        </authorList>
    </citation>
    <scope>NUCLEOTIDE SEQUENCE [LARGE SCALE GENOMIC DNA]</scope>
    <source>
        <strain evidence="3">CGMCC 1.7656</strain>
    </source>
</reference>
<dbReference type="EMBL" id="BMLV01000002">
    <property type="protein sequence ID" value="GGP03104.1"/>
    <property type="molecule type" value="Genomic_DNA"/>
</dbReference>
<protein>
    <recommendedName>
        <fullName evidence="1">Glycosyltransferase 2-like domain-containing protein</fullName>
    </recommendedName>
</protein>
<sequence>MNRPLLSVCLITYRQEDFIQKAIKGIFEQEINFPIELIISNDCSPDKTHEKIEEIIKEAPEYFTIRYFNHRENLGMMKNFSFAIQECSGKYIAYFEGDDYWDYSKKLQTQVDFLEQNHDFAICCHNLKFLENNEIVEKVYIDKAEVKEVSSIEDLAKYNFIPTLTAVFRNVDQKLPEWILDSPIGDLPMFMMIAKHGKIKFMNEKWAVYRSNIGEWSKMGNRKNLAMIQQYHLLIKEFSEDANVRNHLEQTKNRYIKEYLKKEELSFIGFLKNSYFKELPLKDKTKIFVRKYIHL</sequence>
<evidence type="ECO:0000313" key="3">
    <source>
        <dbReference type="Proteomes" id="UP000620064"/>
    </source>
</evidence>
<dbReference type="Pfam" id="PF00535">
    <property type="entry name" value="Glycos_transf_2"/>
    <property type="match status" value="1"/>
</dbReference>
<organism evidence="2 3">
    <name type="scientific">Cloacibacterium rupense</name>
    <dbReference type="NCBI Taxonomy" id="517423"/>
    <lineage>
        <taxon>Bacteria</taxon>
        <taxon>Pseudomonadati</taxon>
        <taxon>Bacteroidota</taxon>
        <taxon>Flavobacteriia</taxon>
        <taxon>Flavobacteriales</taxon>
        <taxon>Weeksellaceae</taxon>
    </lineage>
</organism>
<evidence type="ECO:0000259" key="1">
    <source>
        <dbReference type="Pfam" id="PF00535"/>
    </source>
</evidence>
<dbReference type="InterPro" id="IPR029044">
    <property type="entry name" value="Nucleotide-diphossugar_trans"/>
</dbReference>
<proteinExistence type="predicted"/>
<accession>A0ABQ2NIU8</accession>
<dbReference type="PANTHER" id="PTHR22916:SF3">
    <property type="entry name" value="UDP-GLCNAC:BETAGAL BETA-1,3-N-ACETYLGLUCOSAMINYLTRANSFERASE-LIKE PROTEIN 1"/>
    <property type="match status" value="1"/>
</dbReference>
<dbReference type="InterPro" id="IPR001173">
    <property type="entry name" value="Glyco_trans_2-like"/>
</dbReference>
<comment type="caution">
    <text evidence="2">The sequence shown here is derived from an EMBL/GenBank/DDBJ whole genome shotgun (WGS) entry which is preliminary data.</text>
</comment>
<dbReference type="PANTHER" id="PTHR22916">
    <property type="entry name" value="GLYCOSYLTRANSFERASE"/>
    <property type="match status" value="1"/>
</dbReference>